<evidence type="ECO:0000313" key="2">
    <source>
        <dbReference type="WBParaSite" id="RSKR_0000900100.1"/>
    </source>
</evidence>
<proteinExistence type="predicted"/>
<reference evidence="2" key="1">
    <citation type="submission" date="2016-11" db="UniProtKB">
        <authorList>
            <consortium name="WormBaseParasite"/>
        </authorList>
    </citation>
    <scope>IDENTIFICATION</scope>
    <source>
        <strain evidence="2">KR3021</strain>
    </source>
</reference>
<sequence>MEDNTVTRKEIIKAILDQVTKRYTNSSVYTPDKVVASKPSRMCEPHVDKSWIRNDEMNDIGPLDDPELVFRKTISSSGQVSATNVEREFDCVMDRANSPTRRPLVSKYTMPRKDITTDGFYADVLNVLSPSFIYVREKHHCSEMYNLKKECTLYPLLEGASTSGKLGVHDYELPEVDDRVLWRYCYAPLDEDTLARVRIIGRQKDGKAVDENDANQMLLVFYIDYGVSAWVLQNVCFEFKDDEIFTYPPQSIAVSLVGLKPKAKTTAETENDLERKWSNGVCAELRNLLKQYPYYEIVLETRLAVKKTKLQTYAVQIYGLDSLPENNNNNVVTKSCDYERHNINQMLSWRCFDEIEAFDDPIMFQRATKYDLVWCDRFQINTPVIPEYLKERPHWIKVKQITPIVRTSTEVENNRKQNARIPPLAVPLDIWPRGSFPWDYESLVATEFIKFNIIGFVTNNENAATDCIGFSAIPILYFQLAKALNGEKSVSKQIKKIFEARSTVQSSLNEFYRIRNNRRSFNWDYVYTKLESYEPVNCIVGVTDKQDPFNFICKRARIHYLIENLLDEFESLATGVINTSRKKHIRFAIVELYDYADVVIVPADTICQIHPMHDSVNPFSIRLGLDYDIGFSKRTTFSSLVKPNKPEISGLRERLTRAVCTPTPKRAIIQDGPRSNMKLRYKFEYFIHPWEDPFVFRIKFVEDIWNPDPVFMDQEILVNDDHFHRYCIANRVDMLSVWDRFTYMNISCTKQEFEDELKRKKLEVKTDFGLLERLSS</sequence>
<name>A0AC35U9G7_9BILA</name>
<organism evidence="1 2">
    <name type="scientific">Rhabditophanes sp. KR3021</name>
    <dbReference type="NCBI Taxonomy" id="114890"/>
    <lineage>
        <taxon>Eukaryota</taxon>
        <taxon>Metazoa</taxon>
        <taxon>Ecdysozoa</taxon>
        <taxon>Nematoda</taxon>
        <taxon>Chromadorea</taxon>
        <taxon>Rhabditida</taxon>
        <taxon>Tylenchina</taxon>
        <taxon>Panagrolaimomorpha</taxon>
        <taxon>Strongyloidoidea</taxon>
        <taxon>Alloionematidae</taxon>
        <taxon>Rhabditophanes</taxon>
    </lineage>
</organism>
<protein>
    <submittedName>
        <fullName evidence="2">Tudor domain-containing protein</fullName>
    </submittedName>
</protein>
<dbReference type="Proteomes" id="UP000095286">
    <property type="component" value="Unplaced"/>
</dbReference>
<dbReference type="WBParaSite" id="RSKR_0000900100.1">
    <property type="protein sequence ID" value="RSKR_0000900100.1"/>
    <property type="gene ID" value="RSKR_0000900100"/>
</dbReference>
<accession>A0AC35U9G7</accession>
<evidence type="ECO:0000313" key="1">
    <source>
        <dbReference type="Proteomes" id="UP000095286"/>
    </source>
</evidence>